<evidence type="ECO:0000256" key="2">
    <source>
        <dbReference type="ARBA" id="ARBA00022692"/>
    </source>
</evidence>
<dbReference type="GO" id="GO:0046872">
    <property type="term" value="F:metal ion binding"/>
    <property type="evidence" value="ECO:0007669"/>
    <property type="project" value="UniProtKB-KW"/>
</dbReference>
<proteinExistence type="predicted"/>
<evidence type="ECO:0000256" key="1">
    <source>
        <dbReference type="ARBA" id="ARBA00004141"/>
    </source>
</evidence>
<feature type="transmembrane region" description="Helical" evidence="8">
    <location>
        <begin position="195"/>
        <end position="217"/>
    </location>
</feature>
<organism evidence="9 10">
    <name type="scientific">Kumtagia ephedrae</name>
    <dbReference type="NCBI Taxonomy" id="2116701"/>
    <lineage>
        <taxon>Bacteria</taxon>
        <taxon>Pseudomonadati</taxon>
        <taxon>Pseudomonadota</taxon>
        <taxon>Alphaproteobacteria</taxon>
        <taxon>Hyphomicrobiales</taxon>
        <taxon>Phyllobacteriaceae</taxon>
        <taxon>Kumtagia</taxon>
    </lineage>
</organism>
<comment type="cofactor">
    <cofactor evidence="7">
        <name>Zn(2+)</name>
        <dbReference type="ChEBI" id="CHEBI:29105"/>
    </cofactor>
</comment>
<accession>A0A2P7RSH5</accession>
<evidence type="ECO:0000256" key="7">
    <source>
        <dbReference type="PIRSR" id="PIRSR608901-2"/>
    </source>
</evidence>
<keyword evidence="5 8" id="KW-0472">Membrane</keyword>
<evidence type="ECO:0000256" key="4">
    <source>
        <dbReference type="ARBA" id="ARBA00022989"/>
    </source>
</evidence>
<dbReference type="RefSeq" id="WP_106775048.1">
    <property type="nucleotide sequence ID" value="NZ_PXYK01000034.1"/>
</dbReference>
<feature type="transmembrane region" description="Helical" evidence="8">
    <location>
        <begin position="56"/>
        <end position="74"/>
    </location>
</feature>
<dbReference type="OrthoDB" id="277121at2"/>
<dbReference type="AlphaFoldDB" id="A0A2P7RSH5"/>
<dbReference type="Proteomes" id="UP000241229">
    <property type="component" value="Unassembled WGS sequence"/>
</dbReference>
<evidence type="ECO:0008006" key="11">
    <source>
        <dbReference type="Google" id="ProtNLM"/>
    </source>
</evidence>
<keyword evidence="6" id="KW-0479">Metal-binding</keyword>
<gene>
    <name evidence="9" type="ORF">C7I84_25565</name>
</gene>
<feature type="transmembrane region" description="Helical" evidence="8">
    <location>
        <begin position="139"/>
        <end position="156"/>
    </location>
</feature>
<reference evidence="9 10" key="1">
    <citation type="submission" date="2018-03" db="EMBL/GenBank/DDBJ databases">
        <title>The draft genome of Mesorhizobium sp. 6GN-30.</title>
        <authorList>
            <person name="Liu L."/>
            <person name="Li L."/>
            <person name="Wang T."/>
            <person name="Zhang X."/>
            <person name="Liang L."/>
        </authorList>
    </citation>
    <scope>NUCLEOTIDE SEQUENCE [LARGE SCALE GENOMIC DNA]</scope>
    <source>
        <strain evidence="9 10">6GN30</strain>
    </source>
</reference>
<sequence>MDSALFAHIDLYCERTGPEFWSEPVNALSNLAFIAAGLWGVHAVRKHGAGTFATVLAWWVVAIGIGSTLFHTFATQLTKWADILPIAGFTLAYTLFTLRRFAGFSWPAALALFLGFYVVAGAATAMVPDWLREASNGSTGYLPPFLALIFFGIVAVRAGSPAGWYNIAAAGIFVVSVTCRMVDPVVCGGFPLGTHFLWHVLNGLMLGIVLMAVARYGKPERTEESPRTRLASAG</sequence>
<evidence type="ECO:0000256" key="3">
    <source>
        <dbReference type="ARBA" id="ARBA00022801"/>
    </source>
</evidence>
<feature type="binding site" evidence="7">
    <location>
        <position position="195"/>
    </location>
    <ligand>
        <name>Zn(2+)</name>
        <dbReference type="ChEBI" id="CHEBI:29105"/>
        <note>catalytic</note>
    </ligand>
</feature>
<feature type="binding site" evidence="7">
    <location>
        <position position="71"/>
    </location>
    <ligand>
        <name>Zn(2+)</name>
        <dbReference type="ChEBI" id="CHEBI:29105"/>
        <note>catalytic</note>
    </ligand>
</feature>
<dbReference type="Pfam" id="PF05875">
    <property type="entry name" value="Ceramidase"/>
    <property type="match status" value="1"/>
</dbReference>
<evidence type="ECO:0000256" key="6">
    <source>
        <dbReference type="PIRSR" id="PIRSR608901-1"/>
    </source>
</evidence>
<comment type="caution">
    <text evidence="9">The sequence shown here is derived from an EMBL/GenBank/DDBJ whole genome shotgun (WGS) entry which is preliminary data.</text>
</comment>
<name>A0A2P7RSH5_9HYPH</name>
<evidence type="ECO:0000313" key="10">
    <source>
        <dbReference type="Proteomes" id="UP000241229"/>
    </source>
</evidence>
<feature type="binding site" evidence="7">
    <location>
        <position position="199"/>
    </location>
    <ligand>
        <name>Zn(2+)</name>
        <dbReference type="ChEBI" id="CHEBI:29105"/>
        <note>catalytic</note>
    </ligand>
</feature>
<dbReference type="InterPro" id="IPR008901">
    <property type="entry name" value="ACER"/>
</dbReference>
<keyword evidence="4 8" id="KW-1133">Transmembrane helix</keyword>
<keyword evidence="2 8" id="KW-0812">Transmembrane</keyword>
<keyword evidence="10" id="KW-1185">Reference proteome</keyword>
<feature type="transmembrane region" description="Helical" evidence="8">
    <location>
        <begin position="80"/>
        <end position="96"/>
    </location>
</feature>
<dbReference type="GO" id="GO:0016020">
    <property type="term" value="C:membrane"/>
    <property type="evidence" value="ECO:0007669"/>
    <property type="project" value="UniProtKB-SubCell"/>
</dbReference>
<feature type="transmembrane region" description="Helical" evidence="8">
    <location>
        <begin position="108"/>
        <end position="127"/>
    </location>
</feature>
<comment type="subcellular location">
    <subcellularLocation>
        <location evidence="1">Membrane</location>
        <topology evidence="1">Multi-pass membrane protein</topology>
    </subcellularLocation>
</comment>
<protein>
    <recommendedName>
        <fullName evidence="11">Ceramidase</fullName>
    </recommendedName>
</protein>
<dbReference type="GO" id="GO:0016811">
    <property type="term" value="F:hydrolase activity, acting on carbon-nitrogen (but not peptide) bonds, in linear amides"/>
    <property type="evidence" value="ECO:0007669"/>
    <property type="project" value="InterPro"/>
</dbReference>
<feature type="binding site" evidence="6">
    <location>
        <position position="23"/>
    </location>
    <ligand>
        <name>Ca(2+)</name>
        <dbReference type="ChEBI" id="CHEBI:29108"/>
    </ligand>
</feature>
<dbReference type="GO" id="GO:0006672">
    <property type="term" value="P:ceramide metabolic process"/>
    <property type="evidence" value="ECO:0007669"/>
    <property type="project" value="InterPro"/>
</dbReference>
<evidence type="ECO:0000256" key="8">
    <source>
        <dbReference type="SAM" id="Phobius"/>
    </source>
</evidence>
<evidence type="ECO:0000313" key="9">
    <source>
        <dbReference type="EMBL" id="PSJ53152.1"/>
    </source>
</evidence>
<keyword evidence="6" id="KW-0106">Calcium</keyword>
<feature type="transmembrane region" description="Helical" evidence="8">
    <location>
        <begin position="163"/>
        <end position="183"/>
    </location>
</feature>
<keyword evidence="7" id="KW-0862">Zinc</keyword>
<evidence type="ECO:0000256" key="5">
    <source>
        <dbReference type="ARBA" id="ARBA00023136"/>
    </source>
</evidence>
<dbReference type="EMBL" id="PXYK01000034">
    <property type="protein sequence ID" value="PSJ53152.1"/>
    <property type="molecule type" value="Genomic_DNA"/>
</dbReference>
<keyword evidence="3" id="KW-0378">Hydrolase</keyword>
<feature type="transmembrane region" description="Helical" evidence="8">
    <location>
        <begin position="27"/>
        <end position="44"/>
    </location>
</feature>